<dbReference type="Gene3D" id="1.10.8.60">
    <property type="match status" value="1"/>
</dbReference>
<dbReference type="SUPFAM" id="SSF52540">
    <property type="entry name" value="P-loop containing nucleoside triphosphate hydrolases"/>
    <property type="match status" value="1"/>
</dbReference>
<dbReference type="GO" id="GO:0005524">
    <property type="term" value="F:ATP binding"/>
    <property type="evidence" value="ECO:0007669"/>
    <property type="project" value="UniProtKB-KW"/>
</dbReference>
<proteinExistence type="inferred from homology"/>
<dbReference type="CDD" id="cd00009">
    <property type="entry name" value="AAA"/>
    <property type="match status" value="1"/>
</dbReference>
<dbReference type="GO" id="GO:0006260">
    <property type="term" value="P:DNA replication"/>
    <property type="evidence" value="ECO:0007669"/>
    <property type="project" value="UniProtKB-KW"/>
</dbReference>
<dbReference type="Pfam" id="PF00004">
    <property type="entry name" value="AAA"/>
    <property type="match status" value="1"/>
</dbReference>
<evidence type="ECO:0000259" key="10">
    <source>
        <dbReference type="SMART" id="SM00382"/>
    </source>
</evidence>
<feature type="compositionally biased region" description="Acidic residues" evidence="9">
    <location>
        <begin position="193"/>
        <end position="212"/>
    </location>
</feature>
<evidence type="ECO:0000256" key="3">
    <source>
        <dbReference type="ARBA" id="ARBA00022741"/>
    </source>
</evidence>
<keyword evidence="2" id="KW-0235">DNA replication</keyword>
<dbReference type="Proteomes" id="UP000319731">
    <property type="component" value="Unassembled WGS sequence"/>
</dbReference>
<evidence type="ECO:0000256" key="4">
    <source>
        <dbReference type="ARBA" id="ARBA00022840"/>
    </source>
</evidence>
<dbReference type="RefSeq" id="XP_031023274.1">
    <property type="nucleotide sequence ID" value="XM_031170739.1"/>
</dbReference>
<evidence type="ECO:0000313" key="11">
    <source>
        <dbReference type="EMBL" id="TPX31978.1"/>
    </source>
</evidence>
<dbReference type="GeneID" id="42006036"/>
<feature type="compositionally biased region" description="Basic and acidic residues" evidence="9">
    <location>
        <begin position="31"/>
        <end position="40"/>
    </location>
</feature>
<dbReference type="CDD" id="cd18140">
    <property type="entry name" value="HLD_clamp_RFC"/>
    <property type="match status" value="1"/>
</dbReference>
<keyword evidence="4" id="KW-0067">ATP-binding</keyword>
<dbReference type="EMBL" id="QEAO01000036">
    <property type="protein sequence ID" value="TPX31978.1"/>
    <property type="molecule type" value="Genomic_DNA"/>
</dbReference>
<keyword evidence="6" id="KW-0539">Nucleus</keyword>
<accession>A0A507BXX1</accession>
<gene>
    <name evidence="11" type="ORF">SmJEL517_g04811</name>
</gene>
<comment type="subcellular location">
    <subcellularLocation>
        <location evidence="1">Nucleus</location>
    </subcellularLocation>
</comment>
<evidence type="ECO:0000256" key="5">
    <source>
        <dbReference type="ARBA" id="ARBA00023125"/>
    </source>
</evidence>
<keyword evidence="3" id="KW-0547">Nucleotide-binding</keyword>
<keyword evidence="5" id="KW-0238">DNA-binding</keyword>
<feature type="domain" description="AAA+ ATPase" evidence="10">
    <location>
        <begin position="458"/>
        <end position="603"/>
    </location>
</feature>
<feature type="compositionally biased region" description="Polar residues" evidence="9">
    <location>
        <begin position="58"/>
        <end position="72"/>
    </location>
</feature>
<dbReference type="GO" id="GO:0005634">
    <property type="term" value="C:nucleus"/>
    <property type="evidence" value="ECO:0007669"/>
    <property type="project" value="UniProtKB-SubCell"/>
</dbReference>
<dbReference type="GO" id="GO:0003677">
    <property type="term" value="F:DNA binding"/>
    <property type="evidence" value="ECO:0007669"/>
    <property type="project" value="UniProtKB-KW"/>
</dbReference>
<feature type="compositionally biased region" description="Basic and acidic residues" evidence="9">
    <location>
        <begin position="92"/>
        <end position="109"/>
    </location>
</feature>
<comment type="similarity">
    <text evidence="8">Belongs to the activator 1 small subunits family. CTF18 subfamily.</text>
</comment>
<keyword evidence="12" id="KW-1185">Reference proteome</keyword>
<dbReference type="OrthoDB" id="2195431at2759"/>
<dbReference type="PANTHER" id="PTHR46765:SF1">
    <property type="entry name" value="P-LOOP CONTAINING NUCLEOSIDE TRIPHOSPHATE HYDROLASES SUPERFAMILY PROTEIN"/>
    <property type="match status" value="1"/>
</dbReference>
<evidence type="ECO:0000256" key="9">
    <source>
        <dbReference type="SAM" id="MobiDB-lite"/>
    </source>
</evidence>
<dbReference type="AlphaFoldDB" id="A0A507BXX1"/>
<dbReference type="Gene3D" id="3.40.50.300">
    <property type="entry name" value="P-loop containing nucleotide triphosphate hydrolases"/>
    <property type="match status" value="1"/>
</dbReference>
<evidence type="ECO:0000256" key="2">
    <source>
        <dbReference type="ARBA" id="ARBA00022705"/>
    </source>
</evidence>
<dbReference type="InterPro" id="IPR027417">
    <property type="entry name" value="P-loop_NTPase"/>
</dbReference>
<sequence length="1060" mass="119433">MKHSSEADGQASDDLFDQYYSASAVKLGKRGLDNCDRHDDNEEQQATVESRSKRVRTSSHPDQPTPPLSTSGDDIIDRNNETRELADDDLESTIRNETHHMNVDDRQEELPTASRPRLQFNDDDMQEELPTASKPRLQFTDDDEEDDVKMQVQFDQKIPKQGALIHNSSRLQYHEDEDEEPIPRRQNIRSIVPEDEPPDFDMDGFNEEDLDEPAPPPPPKRPRVIQEEYDDELLGIPDEPTAQKPAALQRLPTRLTKSKYKPKTTTLPVASTKSNTINTILRKDYTYLPANIVSYVGGNATSGRRLYFPRKTMSEALAYSTTTTTTAHNVGPSKTGGRVGPLLSSNIYRLMDEIEAEQKAQALEESLQLPVVVKKPPLKPDAGTLWVDKYAPKKYIDLVGDERANREVLMWVKDWEFCVFGKPVRNRDAAKDGNKFGGRSAAQFQKFEEPPDRLKRPRKKILLLSGPPGLGKTTLAHVVAEHCGYRCVEINASDTRTEGALRNKLLHSIDSQSVMGDRRPNLVVIDEIDGASQASAGDATFMSFLTDLVTSTEGPKKQAFKKKKSAKPWVLQRPIICICNDMFSAVLRPLRMIAHMVMLPVPPVKPIARRLTDICRWEIIKIDTRALNLLVDTSEGDIRSCLHTLQFLQYQKLAQQEQHNKDKITVMDIQGLDVGHKDIRKGLFQVWDEVFCKNVGKQKLGGGRSKTTGHDLGMTMREEGVGAEGVSNTANLIDSQQTHHLIANIRSNGDYDKIMEGIFENYLRTRILDTTSSADTVGAPRSKIEEALEWMSFYDTMEHRVNRRQQWELSAYLPYPAVMFHRLFANARGLELTFPKRDYDNYIARRTHTDIIRAFEGALPPNFRQMWHSTHDIALLLRPMLTSILNIGDKNGIPRVADICASFGLRFAAEKLDDHGGLVNRLEPPIDILALPSHDSQRAVANDSSKRLLTGSSAMRTLANIEIEKALVRLRAPQPGFSPQAGLPPVLPKTYSRQRKEATLAAAAAIAPTTDFFGRVLISLPMDLDNMMDDAPMEVMKVRFRYNEGVSNAVRKVVKVRDFH</sequence>
<dbReference type="STRING" id="1806994.A0A507BXX1"/>
<dbReference type="SMART" id="SM00382">
    <property type="entry name" value="AAA"/>
    <property type="match status" value="1"/>
</dbReference>
<feature type="compositionally biased region" description="Basic and acidic residues" evidence="9">
    <location>
        <begin position="75"/>
        <end position="85"/>
    </location>
</feature>
<evidence type="ECO:0000256" key="8">
    <source>
        <dbReference type="ARBA" id="ARBA00043975"/>
    </source>
</evidence>
<keyword evidence="7" id="KW-0131">Cell cycle</keyword>
<dbReference type="GO" id="GO:0016887">
    <property type="term" value="F:ATP hydrolysis activity"/>
    <property type="evidence" value="ECO:0007669"/>
    <property type="project" value="InterPro"/>
</dbReference>
<dbReference type="PANTHER" id="PTHR46765">
    <property type="entry name" value="P-LOOP CONTAINING NUCLEOSIDE TRIPHOSPHATE HYDROLASES SUPERFAMILY PROTEIN"/>
    <property type="match status" value="1"/>
</dbReference>
<dbReference type="InterPro" id="IPR003959">
    <property type="entry name" value="ATPase_AAA_core"/>
</dbReference>
<reference evidence="11 12" key="1">
    <citation type="journal article" date="2019" name="Sci. Rep.">
        <title>Comparative genomics of chytrid fungi reveal insights into the obligate biotrophic and pathogenic lifestyle of Synchytrium endobioticum.</title>
        <authorList>
            <person name="van de Vossenberg B.T.L.H."/>
            <person name="Warris S."/>
            <person name="Nguyen H.D.T."/>
            <person name="van Gent-Pelzer M.P.E."/>
            <person name="Joly D.L."/>
            <person name="van de Geest H.C."/>
            <person name="Bonants P.J.M."/>
            <person name="Smith D.S."/>
            <person name="Levesque C.A."/>
            <person name="van der Lee T.A.J."/>
        </authorList>
    </citation>
    <scope>NUCLEOTIDE SEQUENCE [LARGE SCALE GENOMIC DNA]</scope>
    <source>
        <strain evidence="11 12">JEL517</strain>
    </source>
</reference>
<name>A0A507BXX1_9FUNG</name>
<comment type="caution">
    <text evidence="11">The sequence shown here is derived from an EMBL/GenBank/DDBJ whole genome shotgun (WGS) entry which is preliminary data.</text>
</comment>
<dbReference type="InterPro" id="IPR047854">
    <property type="entry name" value="RFC_lid"/>
</dbReference>
<dbReference type="InterPro" id="IPR053016">
    <property type="entry name" value="CTF18-RFC_complex"/>
</dbReference>
<feature type="region of interest" description="Disordered" evidence="9">
    <location>
        <begin position="31"/>
        <end position="145"/>
    </location>
</feature>
<feature type="region of interest" description="Disordered" evidence="9">
    <location>
        <begin position="159"/>
        <end position="223"/>
    </location>
</feature>
<evidence type="ECO:0000256" key="1">
    <source>
        <dbReference type="ARBA" id="ARBA00004123"/>
    </source>
</evidence>
<dbReference type="InterPro" id="IPR003593">
    <property type="entry name" value="AAA+_ATPase"/>
</dbReference>
<organism evidence="11 12">
    <name type="scientific">Synchytrium microbalum</name>
    <dbReference type="NCBI Taxonomy" id="1806994"/>
    <lineage>
        <taxon>Eukaryota</taxon>
        <taxon>Fungi</taxon>
        <taxon>Fungi incertae sedis</taxon>
        <taxon>Chytridiomycota</taxon>
        <taxon>Chytridiomycota incertae sedis</taxon>
        <taxon>Chytridiomycetes</taxon>
        <taxon>Synchytriales</taxon>
        <taxon>Synchytriaceae</taxon>
        <taxon>Synchytrium</taxon>
    </lineage>
</organism>
<evidence type="ECO:0000256" key="6">
    <source>
        <dbReference type="ARBA" id="ARBA00023242"/>
    </source>
</evidence>
<protein>
    <recommendedName>
        <fullName evidence="10">AAA+ ATPase domain-containing protein</fullName>
    </recommendedName>
</protein>
<evidence type="ECO:0000313" key="12">
    <source>
        <dbReference type="Proteomes" id="UP000319731"/>
    </source>
</evidence>
<evidence type="ECO:0000256" key="7">
    <source>
        <dbReference type="ARBA" id="ARBA00023306"/>
    </source>
</evidence>